<comment type="catalytic activity">
    <reaction evidence="1">
        <text>ATP + protein L-histidine = ADP + protein N-phospho-L-histidine.</text>
        <dbReference type="EC" id="2.7.13.3"/>
    </reaction>
</comment>
<feature type="chain" id="PRO_5042573062" description="histidine kinase" evidence="5">
    <location>
        <begin position="20"/>
        <end position="1053"/>
    </location>
</feature>
<dbReference type="Proteomes" id="UP001220610">
    <property type="component" value="Chromosome"/>
</dbReference>
<dbReference type="SUPFAM" id="SSF55874">
    <property type="entry name" value="ATPase domain of HSP90 chaperone/DNA topoisomerase II/histidine kinase"/>
    <property type="match status" value="1"/>
</dbReference>
<accession>A0AAJ5WQX9</accession>
<dbReference type="InterPro" id="IPR036890">
    <property type="entry name" value="HATPase_C_sf"/>
</dbReference>
<dbReference type="InterPro" id="IPR011110">
    <property type="entry name" value="Reg_prop"/>
</dbReference>
<dbReference type="EC" id="2.7.13.3" evidence="2"/>
<gene>
    <name evidence="7" type="ORF">P0Y53_16445</name>
</gene>
<sequence>MSRCILAILLLCVTGRLSSQPVYFRHYQVEDGLANNTVFSVFQDSRGFMWFGTKEGLNRFDGATFRTFNMMPENPQDMQEFVYCIAEGIRQTLWAGTRKGLYAFDPKTETFSLLPSSKDAEILEIRTDGKGKIWFTADQQLYCYDEVNKTSRHYALGNKGSVNIAAICMASDQTLWAGSMDGYLFRYDPARDSFHCINPATPRPTATWGEMNRIAATASGQLLIGTIKGLSSYDPATDTYRPLIGIPLQQKPVYVRDIRCIENDTYWIATEAGVYMINWQTGALTNLQQQDANPYSVSDNAVYALYKDREGGIWCGTYFGGVNYYHSRHSYFRKYFRNSGNSLSGNAIRELCADGKDAIWVGTEDAGLNRLNTRTGEISRYTAPGQVSSTNIHSLLIDGKELWVGTFQQGLDVLDLATGSRLRHYNADPGGNGLRSNFIISACKTRSRQLLFGTSHGIYQYHRPTNRFTLAAGFPEYSYVFCLYEDRDGLLWAGTIGNGLYWFDPKTGKKGNYSYDAANDSSLSSNSVCGVFEDSNQNLWISTEGGGLCKKAKHSNHFTRYNSSNGLPGNMVYKVLEDDNKNIWISTSRGLVCHDPVNNSWKLYTKSHGLLTEQFNYNSGYRAADGTLYFGSVKGLISFNPGTMQPDSSQPPVYITSFQVNNQELAVGPSGLKRSISFTDTIQLRHDQSSFTIGFAALTYIAADRTQYAYRLDGLDRNWTSLPANRKVYFTDLSPGEYVFRVRILNGQETGNSKETRILIRILPPWWLSPLAYFVYAGLAIALLYTLVSTYHRRQKEKQRRKMALFDQEKEKEIYKAKIEFFTNVAHEIRTPLTLIKGPLEMVMDEVGEEPAVKRSLKSIERNTERLVALTDQLLDFRKTENQGFSLSFVKVNVPLLVQENCQPFELAAQQQSIDFQLELPPKSFSAFIDIEAFHKIMSNLLGNAVKYAAREIRIKVTAPVEAGSSFSIRISNDGTLIPWQLREKIFEPFFRINVVDQPGSGIGLPLARALTQLHNGVLELQPADKGLNVFLLTLPVHQQIEFKLSTVQKKTT</sequence>
<dbReference type="EMBL" id="CP119311">
    <property type="protein sequence ID" value="WEK34078.1"/>
    <property type="molecule type" value="Genomic_DNA"/>
</dbReference>
<dbReference type="SMART" id="SM00388">
    <property type="entry name" value="HisKA"/>
    <property type="match status" value="1"/>
</dbReference>
<evidence type="ECO:0000256" key="4">
    <source>
        <dbReference type="SAM" id="Phobius"/>
    </source>
</evidence>
<dbReference type="SUPFAM" id="SSF63829">
    <property type="entry name" value="Calcium-dependent phosphotriesterase"/>
    <property type="match status" value="2"/>
</dbReference>
<dbReference type="InterPro" id="IPR005467">
    <property type="entry name" value="His_kinase_dom"/>
</dbReference>
<dbReference type="GO" id="GO:0000155">
    <property type="term" value="F:phosphorelay sensor kinase activity"/>
    <property type="evidence" value="ECO:0007669"/>
    <property type="project" value="InterPro"/>
</dbReference>
<dbReference type="InterPro" id="IPR036097">
    <property type="entry name" value="HisK_dim/P_sf"/>
</dbReference>
<dbReference type="Pfam" id="PF00512">
    <property type="entry name" value="HisKA"/>
    <property type="match status" value="1"/>
</dbReference>
<keyword evidence="4" id="KW-1133">Transmembrane helix</keyword>
<evidence type="ECO:0000256" key="2">
    <source>
        <dbReference type="ARBA" id="ARBA00012438"/>
    </source>
</evidence>
<keyword evidence="4" id="KW-0812">Transmembrane</keyword>
<proteinExistence type="predicted"/>
<keyword evidence="3" id="KW-0597">Phosphoprotein</keyword>
<dbReference type="SUPFAM" id="SSF69322">
    <property type="entry name" value="Tricorn protease domain 2"/>
    <property type="match status" value="1"/>
</dbReference>
<dbReference type="InterPro" id="IPR015943">
    <property type="entry name" value="WD40/YVTN_repeat-like_dom_sf"/>
</dbReference>
<reference evidence="7" key="1">
    <citation type="submission" date="2023-03" db="EMBL/GenBank/DDBJ databases">
        <title>Andean soil-derived lignocellulolytic bacterial consortium as a source of novel taxa and putative plastic-active enzymes.</title>
        <authorList>
            <person name="Diaz-Garcia L."/>
            <person name="Chuvochina M."/>
            <person name="Feuerriegel G."/>
            <person name="Bunk B."/>
            <person name="Sproer C."/>
            <person name="Streit W.R."/>
            <person name="Rodriguez L.M."/>
            <person name="Overmann J."/>
            <person name="Jimenez D.J."/>
        </authorList>
    </citation>
    <scope>NUCLEOTIDE SEQUENCE</scope>
    <source>
        <strain evidence="7">MAG 7</strain>
    </source>
</reference>
<dbReference type="PANTHER" id="PTHR43547:SF2">
    <property type="entry name" value="HYBRID SIGNAL TRANSDUCTION HISTIDINE KINASE C"/>
    <property type="match status" value="1"/>
</dbReference>
<dbReference type="PRINTS" id="PR00344">
    <property type="entry name" value="BCTRLSENSOR"/>
</dbReference>
<organism evidence="7 8">
    <name type="scientific">Candidatus Pseudobacter hemicellulosilyticus</name>
    <dbReference type="NCBI Taxonomy" id="3121375"/>
    <lineage>
        <taxon>Bacteria</taxon>
        <taxon>Pseudomonadati</taxon>
        <taxon>Bacteroidota</taxon>
        <taxon>Chitinophagia</taxon>
        <taxon>Chitinophagales</taxon>
        <taxon>Chitinophagaceae</taxon>
        <taxon>Pseudobacter</taxon>
    </lineage>
</organism>
<dbReference type="AlphaFoldDB" id="A0AAJ5WQX9"/>
<dbReference type="SMART" id="SM00387">
    <property type="entry name" value="HATPase_c"/>
    <property type="match status" value="1"/>
</dbReference>
<dbReference type="Gene3D" id="2.130.10.10">
    <property type="entry name" value="YVTN repeat-like/Quinoprotein amine dehydrogenase"/>
    <property type="match status" value="2"/>
</dbReference>
<evidence type="ECO:0000256" key="3">
    <source>
        <dbReference type="ARBA" id="ARBA00022553"/>
    </source>
</evidence>
<dbReference type="InterPro" id="IPR004358">
    <property type="entry name" value="Sig_transdc_His_kin-like_C"/>
</dbReference>
<dbReference type="Gene3D" id="1.10.287.130">
    <property type="match status" value="1"/>
</dbReference>
<dbReference type="Gene3D" id="3.30.565.10">
    <property type="entry name" value="Histidine kinase-like ATPase, C-terminal domain"/>
    <property type="match status" value="1"/>
</dbReference>
<feature type="transmembrane region" description="Helical" evidence="4">
    <location>
        <begin position="766"/>
        <end position="791"/>
    </location>
</feature>
<evidence type="ECO:0000313" key="7">
    <source>
        <dbReference type="EMBL" id="WEK34078.1"/>
    </source>
</evidence>
<dbReference type="SUPFAM" id="SSF47384">
    <property type="entry name" value="Homodimeric domain of signal transducing histidine kinase"/>
    <property type="match status" value="1"/>
</dbReference>
<dbReference type="Gene3D" id="2.60.40.10">
    <property type="entry name" value="Immunoglobulins"/>
    <property type="match status" value="1"/>
</dbReference>
<keyword evidence="5" id="KW-0732">Signal</keyword>
<feature type="signal peptide" evidence="5">
    <location>
        <begin position="1"/>
        <end position="19"/>
    </location>
</feature>
<dbReference type="Pfam" id="PF02518">
    <property type="entry name" value="HATPase_c"/>
    <property type="match status" value="1"/>
</dbReference>
<dbReference type="InterPro" id="IPR013783">
    <property type="entry name" value="Ig-like_fold"/>
</dbReference>
<dbReference type="Pfam" id="PF07495">
    <property type="entry name" value="Y_Y_Y"/>
    <property type="match status" value="1"/>
</dbReference>
<dbReference type="Pfam" id="PF07494">
    <property type="entry name" value="Reg_prop"/>
    <property type="match status" value="5"/>
</dbReference>
<dbReference type="PROSITE" id="PS50109">
    <property type="entry name" value="HIS_KIN"/>
    <property type="match status" value="1"/>
</dbReference>
<evidence type="ECO:0000259" key="6">
    <source>
        <dbReference type="PROSITE" id="PS50109"/>
    </source>
</evidence>
<feature type="domain" description="Histidine kinase" evidence="6">
    <location>
        <begin position="824"/>
        <end position="1039"/>
    </location>
</feature>
<keyword evidence="4" id="KW-0472">Membrane</keyword>
<evidence type="ECO:0000256" key="1">
    <source>
        <dbReference type="ARBA" id="ARBA00000085"/>
    </source>
</evidence>
<dbReference type="PANTHER" id="PTHR43547">
    <property type="entry name" value="TWO-COMPONENT HISTIDINE KINASE"/>
    <property type="match status" value="1"/>
</dbReference>
<dbReference type="FunFam" id="1.10.287.130:FF:000045">
    <property type="entry name" value="Two-component system sensor histidine kinase/response regulator"/>
    <property type="match status" value="1"/>
</dbReference>
<evidence type="ECO:0000313" key="8">
    <source>
        <dbReference type="Proteomes" id="UP001220610"/>
    </source>
</evidence>
<dbReference type="InterPro" id="IPR003661">
    <property type="entry name" value="HisK_dim/P_dom"/>
</dbReference>
<dbReference type="InterPro" id="IPR011123">
    <property type="entry name" value="Y_Y_Y"/>
</dbReference>
<dbReference type="CDD" id="cd00082">
    <property type="entry name" value="HisKA"/>
    <property type="match status" value="1"/>
</dbReference>
<name>A0AAJ5WQX9_9BACT</name>
<evidence type="ECO:0000256" key="5">
    <source>
        <dbReference type="SAM" id="SignalP"/>
    </source>
</evidence>
<dbReference type="InterPro" id="IPR003594">
    <property type="entry name" value="HATPase_dom"/>
</dbReference>
<dbReference type="FunFam" id="2.60.40.10:FF:000791">
    <property type="entry name" value="Two-component system sensor histidine kinase/response regulator"/>
    <property type="match status" value="1"/>
</dbReference>
<protein>
    <recommendedName>
        <fullName evidence="2">histidine kinase</fullName>
        <ecNumber evidence="2">2.7.13.3</ecNumber>
    </recommendedName>
</protein>